<protein>
    <submittedName>
        <fullName evidence="2">Uncharacterized protein</fullName>
    </submittedName>
</protein>
<feature type="transmembrane region" description="Helical" evidence="1">
    <location>
        <begin position="96"/>
        <end position="117"/>
    </location>
</feature>
<feature type="transmembrane region" description="Helical" evidence="1">
    <location>
        <begin position="132"/>
        <end position="153"/>
    </location>
</feature>
<accession>Q0ASN9</accession>
<evidence type="ECO:0000313" key="3">
    <source>
        <dbReference type="Proteomes" id="UP000001964"/>
    </source>
</evidence>
<dbReference type="eggNOG" id="ENOG50335K8">
    <property type="taxonomic scope" value="Bacteria"/>
</dbReference>
<feature type="transmembrane region" description="Helical" evidence="1">
    <location>
        <begin position="197"/>
        <end position="218"/>
    </location>
</feature>
<name>Q0ASN9_MARMM</name>
<organism evidence="2 3">
    <name type="scientific">Maricaulis maris (strain MCS10)</name>
    <name type="common">Caulobacter maris</name>
    <dbReference type="NCBI Taxonomy" id="394221"/>
    <lineage>
        <taxon>Bacteria</taxon>
        <taxon>Pseudomonadati</taxon>
        <taxon>Pseudomonadota</taxon>
        <taxon>Alphaproteobacteria</taxon>
        <taxon>Maricaulales</taxon>
        <taxon>Maricaulaceae</taxon>
        <taxon>Maricaulis</taxon>
    </lineage>
</organism>
<keyword evidence="3" id="KW-1185">Reference proteome</keyword>
<evidence type="ECO:0000256" key="1">
    <source>
        <dbReference type="SAM" id="Phobius"/>
    </source>
</evidence>
<dbReference type="HOGENOM" id="CLU_094110_0_0_5"/>
<gene>
    <name evidence="2" type="ordered locus">Mmar10_0405</name>
</gene>
<dbReference type="KEGG" id="mmr:Mmar10_0405"/>
<proteinExistence type="predicted"/>
<dbReference type="EMBL" id="CP000449">
    <property type="protein sequence ID" value="ABI64698.1"/>
    <property type="molecule type" value="Genomic_DNA"/>
</dbReference>
<sequence>MLPELLTLFHVLSGTLCVGAGGIAFLAPKGRPVHRAAGTVFLVSMLATALSGAVIGVLEPARLLITAFAGLLAAYLVLTGWRTARWRTGRPGGFEWVALVAILAGTAGLATLAVLALQTETGRLLGFAGEDYAMLAMMSALGAVADLTLLIRGPLSPRHRIARHLWRMGLAFFIAVGSFFTGPGARVFPEALRESGLLSLPEGLTALLILLFLVRTLFKRSRRDPGAAS</sequence>
<feature type="transmembrane region" description="Helical" evidence="1">
    <location>
        <begin position="39"/>
        <end position="58"/>
    </location>
</feature>
<feature type="transmembrane region" description="Helical" evidence="1">
    <location>
        <begin position="6"/>
        <end position="27"/>
    </location>
</feature>
<keyword evidence="1" id="KW-0472">Membrane</keyword>
<dbReference type="Proteomes" id="UP000001964">
    <property type="component" value="Chromosome"/>
</dbReference>
<keyword evidence="1" id="KW-0812">Transmembrane</keyword>
<dbReference type="RefSeq" id="WP_011642345.1">
    <property type="nucleotide sequence ID" value="NC_008347.1"/>
</dbReference>
<dbReference type="STRING" id="394221.Mmar10_0405"/>
<reference evidence="2 3" key="1">
    <citation type="submission" date="2006-08" db="EMBL/GenBank/DDBJ databases">
        <title>Complete sequence of Maricaulis maris MCS10.</title>
        <authorList>
            <consortium name="US DOE Joint Genome Institute"/>
            <person name="Copeland A."/>
            <person name="Lucas S."/>
            <person name="Lapidus A."/>
            <person name="Barry K."/>
            <person name="Detter J.C."/>
            <person name="Glavina del Rio T."/>
            <person name="Hammon N."/>
            <person name="Israni S."/>
            <person name="Dalin E."/>
            <person name="Tice H."/>
            <person name="Pitluck S."/>
            <person name="Saunders E."/>
            <person name="Brettin T."/>
            <person name="Bruce D."/>
            <person name="Han C."/>
            <person name="Tapia R."/>
            <person name="Gilna P."/>
            <person name="Schmutz J."/>
            <person name="Larimer F."/>
            <person name="Land M."/>
            <person name="Hauser L."/>
            <person name="Kyrpides N."/>
            <person name="Mikhailova N."/>
            <person name="Viollier P."/>
            <person name="Stephens C."/>
            <person name="Richardson P."/>
        </authorList>
    </citation>
    <scope>NUCLEOTIDE SEQUENCE [LARGE SCALE GENOMIC DNA]</scope>
    <source>
        <strain evidence="2 3">MCS10</strain>
    </source>
</reference>
<dbReference type="AlphaFoldDB" id="Q0ASN9"/>
<evidence type="ECO:0000313" key="2">
    <source>
        <dbReference type="EMBL" id="ABI64698.1"/>
    </source>
</evidence>
<dbReference type="OrthoDB" id="5653727at2"/>
<feature type="transmembrane region" description="Helical" evidence="1">
    <location>
        <begin position="64"/>
        <end position="84"/>
    </location>
</feature>
<feature type="transmembrane region" description="Helical" evidence="1">
    <location>
        <begin position="165"/>
        <end position="185"/>
    </location>
</feature>
<keyword evidence="1" id="KW-1133">Transmembrane helix</keyword>